<feature type="domain" description="Transglutaminase-like" evidence="5">
    <location>
        <begin position="74"/>
        <end position="139"/>
    </location>
</feature>
<dbReference type="PROSITE" id="PS51257">
    <property type="entry name" value="PROKAR_LIPOPROTEIN"/>
    <property type="match status" value="1"/>
</dbReference>
<keyword evidence="2 3" id="KW-0802">TPR repeat</keyword>
<evidence type="ECO:0000256" key="2">
    <source>
        <dbReference type="ARBA" id="ARBA00022803"/>
    </source>
</evidence>
<feature type="repeat" description="TPR" evidence="3">
    <location>
        <begin position="299"/>
        <end position="332"/>
    </location>
</feature>
<feature type="signal peptide" evidence="4">
    <location>
        <begin position="1"/>
        <end position="32"/>
    </location>
</feature>
<protein>
    <submittedName>
        <fullName evidence="6">Tetratricopeptide repeat protein</fullName>
    </submittedName>
</protein>
<proteinExistence type="predicted"/>
<reference evidence="6 7" key="1">
    <citation type="submission" date="2022-12" db="EMBL/GenBank/DDBJ databases">
        <title>Two new species, Stenotrophomonas aracearum and Stenotrophomonas oahuensis, isolated from Anthurium (Araceae family) in Hawaii.</title>
        <authorList>
            <person name="Chunag S.C."/>
            <person name="Dobhal S."/>
            <person name="Alvarez A."/>
            <person name="Arif M."/>
        </authorList>
    </citation>
    <scope>NUCLEOTIDE SEQUENCE [LARGE SCALE GENOMIC DNA]</scope>
    <source>
        <strain evidence="6 7">A5588</strain>
    </source>
</reference>
<organism evidence="6 7">
    <name type="scientific">Stenotrophomonas aracearum</name>
    <dbReference type="NCBI Taxonomy" id="3003272"/>
    <lineage>
        <taxon>Bacteria</taxon>
        <taxon>Pseudomonadati</taxon>
        <taxon>Pseudomonadota</taxon>
        <taxon>Gammaproteobacteria</taxon>
        <taxon>Lysobacterales</taxon>
        <taxon>Lysobacteraceae</taxon>
        <taxon>Stenotrophomonas</taxon>
    </lineage>
</organism>
<dbReference type="RefSeq" id="WP_311182460.1">
    <property type="nucleotide sequence ID" value="NZ_CP115543.1"/>
</dbReference>
<accession>A0ABY9YA69</accession>
<keyword evidence="4" id="KW-0732">Signal</keyword>
<feature type="repeat" description="TPR" evidence="3">
    <location>
        <begin position="231"/>
        <end position="264"/>
    </location>
</feature>
<dbReference type="SUPFAM" id="SSF54001">
    <property type="entry name" value="Cysteine proteinases"/>
    <property type="match status" value="1"/>
</dbReference>
<sequence length="391" mass="43439">MLRRRCEVTAMNGWKSLALLALLGSAACPAPAAPPPAAVPTALPETAVQPVPSPEQIVAIPPALRALLQQRVIAAGTSREQRLERLVHLIFDEDGMHLEYDPYATSTIAETWQTGRANCLSFTLMFVTLARAAGIDARVQEVAQVVTWHQDEGVIYNVGHVNVGLTVNGRTAVVDLDRNVLYDRYGPRPITEQRALAHFYNNRGAAQMADGNTAQARAYLDAAIAMSDDFPAGWNNLGVLDTRLGRLDQARHDYEKALELQPRHVAALTNASALYRKLGDTRRADRLAVRLQQVQKTDPFAQFRLGNEAEQRHDYANAIDHYQRAIRLYGTAHQFHFGLARALFLAGDSRRASREMTRARDLSGENADTLRATYQAKLDSLQRWRQRTAAN</sequence>
<dbReference type="SMART" id="SM00028">
    <property type="entry name" value="TPR"/>
    <property type="match status" value="4"/>
</dbReference>
<dbReference type="Gene3D" id="1.25.40.10">
    <property type="entry name" value="Tetratricopeptide repeat domain"/>
    <property type="match status" value="2"/>
</dbReference>
<evidence type="ECO:0000259" key="5">
    <source>
        <dbReference type="Pfam" id="PF01841"/>
    </source>
</evidence>
<evidence type="ECO:0000256" key="1">
    <source>
        <dbReference type="ARBA" id="ARBA00022737"/>
    </source>
</evidence>
<dbReference type="InterPro" id="IPR011990">
    <property type="entry name" value="TPR-like_helical_dom_sf"/>
</dbReference>
<evidence type="ECO:0000256" key="4">
    <source>
        <dbReference type="SAM" id="SignalP"/>
    </source>
</evidence>
<dbReference type="EMBL" id="CP115543">
    <property type="protein sequence ID" value="WNH47740.1"/>
    <property type="molecule type" value="Genomic_DNA"/>
</dbReference>
<dbReference type="InterPro" id="IPR002931">
    <property type="entry name" value="Transglutaminase-like"/>
</dbReference>
<keyword evidence="1" id="KW-0677">Repeat</keyword>
<dbReference type="PROSITE" id="PS50005">
    <property type="entry name" value="TPR"/>
    <property type="match status" value="2"/>
</dbReference>
<feature type="chain" id="PRO_5045662917" evidence="4">
    <location>
        <begin position="33"/>
        <end position="391"/>
    </location>
</feature>
<dbReference type="InterPro" id="IPR013105">
    <property type="entry name" value="TPR_2"/>
</dbReference>
<dbReference type="InterPro" id="IPR038765">
    <property type="entry name" value="Papain-like_cys_pep_sf"/>
</dbReference>
<gene>
    <name evidence="6" type="ORF">PDM28_13760</name>
</gene>
<dbReference type="Pfam" id="PF07719">
    <property type="entry name" value="TPR_2"/>
    <property type="match status" value="2"/>
</dbReference>
<dbReference type="PANTHER" id="PTHR44395">
    <property type="match status" value="1"/>
</dbReference>
<evidence type="ECO:0000256" key="3">
    <source>
        <dbReference type="PROSITE-ProRule" id="PRU00339"/>
    </source>
</evidence>
<name>A0ABY9YA69_9GAMM</name>
<evidence type="ECO:0000313" key="6">
    <source>
        <dbReference type="EMBL" id="WNH47740.1"/>
    </source>
</evidence>
<dbReference type="Proteomes" id="UP001305421">
    <property type="component" value="Chromosome"/>
</dbReference>
<dbReference type="Pfam" id="PF01841">
    <property type="entry name" value="Transglut_core"/>
    <property type="match status" value="1"/>
</dbReference>
<dbReference type="SUPFAM" id="SSF48452">
    <property type="entry name" value="TPR-like"/>
    <property type="match status" value="1"/>
</dbReference>
<dbReference type="Gene3D" id="3.10.620.30">
    <property type="match status" value="1"/>
</dbReference>
<dbReference type="PANTHER" id="PTHR44395:SF1">
    <property type="entry name" value="PROTEIN O-MANNOSYL-TRANSFERASE TMTC3"/>
    <property type="match status" value="1"/>
</dbReference>
<evidence type="ECO:0000313" key="7">
    <source>
        <dbReference type="Proteomes" id="UP001305421"/>
    </source>
</evidence>
<keyword evidence="7" id="KW-1185">Reference proteome</keyword>
<dbReference type="PROSITE" id="PS50293">
    <property type="entry name" value="TPR_REGION"/>
    <property type="match status" value="1"/>
</dbReference>
<dbReference type="InterPro" id="IPR019734">
    <property type="entry name" value="TPR_rpt"/>
</dbReference>